<dbReference type="Gene3D" id="1.10.1740.10">
    <property type="match status" value="1"/>
</dbReference>
<dbReference type="GO" id="GO:0006352">
    <property type="term" value="P:DNA-templated transcription initiation"/>
    <property type="evidence" value="ECO:0007669"/>
    <property type="project" value="InterPro"/>
</dbReference>
<name>A0A2W5BUU2_9BACT</name>
<keyword evidence="2" id="KW-0805">Transcription regulation</keyword>
<reference evidence="8 9" key="1">
    <citation type="submission" date="2017-08" db="EMBL/GenBank/DDBJ databases">
        <title>Infants hospitalized years apart are colonized by the same room-sourced microbial strains.</title>
        <authorList>
            <person name="Brooks B."/>
            <person name="Olm M.R."/>
            <person name="Firek B.A."/>
            <person name="Baker R."/>
            <person name="Thomas B.C."/>
            <person name="Morowitz M.J."/>
            <person name="Banfield J.F."/>
        </authorList>
    </citation>
    <scope>NUCLEOTIDE SEQUENCE [LARGE SCALE GENOMIC DNA]</scope>
    <source>
        <strain evidence="8">S2_018_000_R2_104</strain>
    </source>
</reference>
<evidence type="ECO:0000256" key="1">
    <source>
        <dbReference type="ARBA" id="ARBA00010641"/>
    </source>
</evidence>
<proteinExistence type="inferred from homology"/>
<dbReference type="Pfam" id="PF08281">
    <property type="entry name" value="Sigma70_r4_2"/>
    <property type="match status" value="1"/>
</dbReference>
<evidence type="ECO:0000256" key="2">
    <source>
        <dbReference type="ARBA" id="ARBA00023015"/>
    </source>
</evidence>
<evidence type="ECO:0008006" key="10">
    <source>
        <dbReference type="Google" id="ProtNLM"/>
    </source>
</evidence>
<keyword evidence="4" id="KW-0238">DNA-binding</keyword>
<evidence type="ECO:0000259" key="7">
    <source>
        <dbReference type="Pfam" id="PF08281"/>
    </source>
</evidence>
<evidence type="ECO:0000259" key="6">
    <source>
        <dbReference type="Pfam" id="PF04542"/>
    </source>
</evidence>
<comment type="similarity">
    <text evidence="1">Belongs to the sigma-70 factor family. ECF subfamily.</text>
</comment>
<keyword evidence="3" id="KW-0731">Sigma factor</keyword>
<organism evidence="8 9">
    <name type="scientific">Micavibrio aeruginosavorus</name>
    <dbReference type="NCBI Taxonomy" id="349221"/>
    <lineage>
        <taxon>Bacteria</taxon>
        <taxon>Pseudomonadati</taxon>
        <taxon>Bdellovibrionota</taxon>
        <taxon>Bdellovibrionia</taxon>
        <taxon>Bdellovibrionales</taxon>
        <taxon>Pseudobdellovibrionaceae</taxon>
        <taxon>Micavibrio</taxon>
    </lineage>
</organism>
<feature type="domain" description="RNA polymerase sigma-70 region 2" evidence="6">
    <location>
        <begin position="30"/>
        <end position="99"/>
    </location>
</feature>
<dbReference type="GO" id="GO:0016987">
    <property type="term" value="F:sigma factor activity"/>
    <property type="evidence" value="ECO:0007669"/>
    <property type="project" value="UniProtKB-KW"/>
</dbReference>
<evidence type="ECO:0000313" key="9">
    <source>
        <dbReference type="Proteomes" id="UP000249557"/>
    </source>
</evidence>
<accession>A0A2W5BUU2</accession>
<dbReference type="InterPro" id="IPR013324">
    <property type="entry name" value="RNA_pol_sigma_r3/r4-like"/>
</dbReference>
<dbReference type="InterPro" id="IPR036388">
    <property type="entry name" value="WH-like_DNA-bd_sf"/>
</dbReference>
<evidence type="ECO:0000313" key="8">
    <source>
        <dbReference type="EMBL" id="PZO86871.1"/>
    </source>
</evidence>
<dbReference type="CDD" id="cd06171">
    <property type="entry name" value="Sigma70_r4"/>
    <property type="match status" value="1"/>
</dbReference>
<dbReference type="SUPFAM" id="SSF88659">
    <property type="entry name" value="Sigma3 and sigma4 domains of RNA polymerase sigma factors"/>
    <property type="match status" value="1"/>
</dbReference>
<dbReference type="GO" id="GO:0003677">
    <property type="term" value="F:DNA binding"/>
    <property type="evidence" value="ECO:0007669"/>
    <property type="project" value="UniProtKB-KW"/>
</dbReference>
<evidence type="ECO:0000256" key="4">
    <source>
        <dbReference type="ARBA" id="ARBA00023125"/>
    </source>
</evidence>
<comment type="caution">
    <text evidence="8">The sequence shown here is derived from an EMBL/GenBank/DDBJ whole genome shotgun (WGS) entry which is preliminary data.</text>
</comment>
<dbReference type="Pfam" id="PF04542">
    <property type="entry name" value="Sigma70_r2"/>
    <property type="match status" value="1"/>
</dbReference>
<protein>
    <recommendedName>
        <fullName evidence="10">RNA polymerase sigma factor</fullName>
    </recommendedName>
</protein>
<dbReference type="AlphaFoldDB" id="A0A2W5BUU2"/>
<dbReference type="InterPro" id="IPR014284">
    <property type="entry name" value="RNA_pol_sigma-70_dom"/>
</dbReference>
<dbReference type="InterPro" id="IPR013249">
    <property type="entry name" value="RNA_pol_sigma70_r4_t2"/>
</dbReference>
<evidence type="ECO:0000256" key="5">
    <source>
        <dbReference type="ARBA" id="ARBA00023163"/>
    </source>
</evidence>
<dbReference type="EMBL" id="QFNK01000086">
    <property type="protein sequence ID" value="PZO86871.1"/>
    <property type="molecule type" value="Genomic_DNA"/>
</dbReference>
<dbReference type="SUPFAM" id="SSF88946">
    <property type="entry name" value="Sigma2 domain of RNA polymerase sigma factors"/>
    <property type="match status" value="1"/>
</dbReference>
<evidence type="ECO:0000256" key="3">
    <source>
        <dbReference type="ARBA" id="ARBA00023082"/>
    </source>
</evidence>
<dbReference type="Proteomes" id="UP000249557">
    <property type="component" value="Unassembled WGS sequence"/>
</dbReference>
<dbReference type="InterPro" id="IPR039425">
    <property type="entry name" value="RNA_pol_sigma-70-like"/>
</dbReference>
<feature type="domain" description="RNA polymerase sigma factor 70 region 4 type 2" evidence="7">
    <location>
        <begin position="129"/>
        <end position="177"/>
    </location>
</feature>
<dbReference type="InterPro" id="IPR007627">
    <property type="entry name" value="RNA_pol_sigma70_r2"/>
</dbReference>
<sequence length="200" mass="22724">MKAPMASTDDSDESLMRLIKQGSHQAFAILVRRHTERFHAAAYRMTNGAREAEDLVQDAFLKIWQKPEIWRDDAGAKFTTWFYRILINQNTDRLRRHKKLADGNEILEFVADAAPNPEQKAAMTEEEIMIESAIDSLPERQKTALNLCFYEGMSNAEAAEAMGVKVKALESLLMRAKTGLKEFIGRNDNRLGKGKSYATR</sequence>
<dbReference type="NCBIfam" id="TIGR02937">
    <property type="entry name" value="sigma70-ECF"/>
    <property type="match status" value="1"/>
</dbReference>
<dbReference type="Gene3D" id="1.10.10.10">
    <property type="entry name" value="Winged helix-like DNA-binding domain superfamily/Winged helix DNA-binding domain"/>
    <property type="match status" value="1"/>
</dbReference>
<dbReference type="PANTHER" id="PTHR43133:SF8">
    <property type="entry name" value="RNA POLYMERASE SIGMA FACTOR HI_1459-RELATED"/>
    <property type="match status" value="1"/>
</dbReference>
<dbReference type="PANTHER" id="PTHR43133">
    <property type="entry name" value="RNA POLYMERASE ECF-TYPE SIGMA FACTO"/>
    <property type="match status" value="1"/>
</dbReference>
<dbReference type="InterPro" id="IPR013325">
    <property type="entry name" value="RNA_pol_sigma_r2"/>
</dbReference>
<keyword evidence="5" id="KW-0804">Transcription</keyword>
<gene>
    <name evidence="8" type="ORF">DI626_05345</name>
</gene>